<accession>A0AA88DZU2</accession>
<organism evidence="1 2">
    <name type="scientific">Ficus carica</name>
    <name type="common">Common fig</name>
    <dbReference type="NCBI Taxonomy" id="3494"/>
    <lineage>
        <taxon>Eukaryota</taxon>
        <taxon>Viridiplantae</taxon>
        <taxon>Streptophyta</taxon>
        <taxon>Embryophyta</taxon>
        <taxon>Tracheophyta</taxon>
        <taxon>Spermatophyta</taxon>
        <taxon>Magnoliopsida</taxon>
        <taxon>eudicotyledons</taxon>
        <taxon>Gunneridae</taxon>
        <taxon>Pentapetalae</taxon>
        <taxon>rosids</taxon>
        <taxon>fabids</taxon>
        <taxon>Rosales</taxon>
        <taxon>Moraceae</taxon>
        <taxon>Ficeae</taxon>
        <taxon>Ficus</taxon>
    </lineage>
</organism>
<evidence type="ECO:0000313" key="1">
    <source>
        <dbReference type="EMBL" id="GMN64663.1"/>
    </source>
</evidence>
<dbReference type="EMBL" id="BTGU01000190">
    <property type="protein sequence ID" value="GMN64663.1"/>
    <property type="molecule type" value="Genomic_DNA"/>
</dbReference>
<dbReference type="AlphaFoldDB" id="A0AA88DZU2"/>
<name>A0AA88DZU2_FICCA</name>
<gene>
    <name evidence="1" type="ORF">TIFTF001_033743</name>
</gene>
<evidence type="ECO:0000313" key="2">
    <source>
        <dbReference type="Proteomes" id="UP001187192"/>
    </source>
</evidence>
<protein>
    <submittedName>
        <fullName evidence="1">Uncharacterized protein</fullName>
    </submittedName>
</protein>
<keyword evidence="2" id="KW-1185">Reference proteome</keyword>
<dbReference type="Proteomes" id="UP001187192">
    <property type="component" value="Unassembled WGS sequence"/>
</dbReference>
<comment type="caution">
    <text evidence="1">The sequence shown here is derived from an EMBL/GenBank/DDBJ whole genome shotgun (WGS) entry which is preliminary data.</text>
</comment>
<reference evidence="1" key="1">
    <citation type="submission" date="2023-07" db="EMBL/GenBank/DDBJ databases">
        <title>draft genome sequence of fig (Ficus carica).</title>
        <authorList>
            <person name="Takahashi T."/>
            <person name="Nishimura K."/>
        </authorList>
    </citation>
    <scope>NUCLEOTIDE SEQUENCE</scope>
</reference>
<sequence length="67" mass="7587">MGSKHGAEPCFRNCRGSQVLPRRSLKTVMEVVMLPRRSYKTVVEVLSFHDSLQRPLWKPGASTMVSI</sequence>
<proteinExistence type="predicted"/>